<gene>
    <name evidence="1" type="ORF">ACFFV7_34235</name>
</gene>
<accession>A0ABV5IP26</accession>
<organism evidence="1 2">
    <name type="scientific">Nonomuraea spiralis</name>
    <dbReference type="NCBI Taxonomy" id="46182"/>
    <lineage>
        <taxon>Bacteria</taxon>
        <taxon>Bacillati</taxon>
        <taxon>Actinomycetota</taxon>
        <taxon>Actinomycetes</taxon>
        <taxon>Streptosporangiales</taxon>
        <taxon>Streptosporangiaceae</taxon>
        <taxon>Nonomuraea</taxon>
    </lineage>
</organism>
<protein>
    <submittedName>
        <fullName evidence="1">Uncharacterized protein</fullName>
    </submittedName>
</protein>
<sequence>MGGLVSGLAVLTPLAMPAVLITALAPDSLHLRRLLDAAHPVE</sequence>
<evidence type="ECO:0000313" key="1">
    <source>
        <dbReference type="EMBL" id="MFB9206297.1"/>
    </source>
</evidence>
<dbReference type="EMBL" id="JBHMEI010000036">
    <property type="protein sequence ID" value="MFB9206297.1"/>
    <property type="molecule type" value="Genomic_DNA"/>
</dbReference>
<comment type="caution">
    <text evidence="1">The sequence shown here is derived from an EMBL/GenBank/DDBJ whole genome shotgun (WGS) entry which is preliminary data.</text>
</comment>
<dbReference type="RefSeq" id="WP_268246118.1">
    <property type="nucleotide sequence ID" value="NZ_BMRC01000026.1"/>
</dbReference>
<name>A0ABV5IP26_9ACTN</name>
<dbReference type="Proteomes" id="UP001589647">
    <property type="component" value="Unassembled WGS sequence"/>
</dbReference>
<proteinExistence type="predicted"/>
<reference evidence="1 2" key="1">
    <citation type="submission" date="2024-09" db="EMBL/GenBank/DDBJ databases">
        <authorList>
            <person name="Sun Q."/>
            <person name="Mori K."/>
        </authorList>
    </citation>
    <scope>NUCLEOTIDE SEQUENCE [LARGE SCALE GENOMIC DNA]</scope>
    <source>
        <strain evidence="1 2">CCM 3426</strain>
    </source>
</reference>
<keyword evidence="2" id="KW-1185">Reference proteome</keyword>
<evidence type="ECO:0000313" key="2">
    <source>
        <dbReference type="Proteomes" id="UP001589647"/>
    </source>
</evidence>